<organism evidence="11 12">
    <name type="scientific">Triplophysa tibetana</name>
    <dbReference type="NCBI Taxonomy" id="1572043"/>
    <lineage>
        <taxon>Eukaryota</taxon>
        <taxon>Metazoa</taxon>
        <taxon>Chordata</taxon>
        <taxon>Craniata</taxon>
        <taxon>Vertebrata</taxon>
        <taxon>Euteleostomi</taxon>
        <taxon>Actinopterygii</taxon>
        <taxon>Neopterygii</taxon>
        <taxon>Teleostei</taxon>
        <taxon>Ostariophysi</taxon>
        <taxon>Cypriniformes</taxon>
        <taxon>Nemacheilidae</taxon>
        <taxon>Triplophysa</taxon>
    </lineage>
</organism>
<dbReference type="GO" id="GO:0016740">
    <property type="term" value="F:transferase activity"/>
    <property type="evidence" value="ECO:0007669"/>
    <property type="project" value="UniProtKB-KW"/>
</dbReference>
<dbReference type="AlphaFoldDB" id="A0A5A9NWL8"/>
<gene>
    <name evidence="11" type="ORF">E1301_Tti013617</name>
</gene>
<dbReference type="FunFam" id="3.40.640.10:FF:000083">
    <property type="entry name" value="Selenocysteine lyase"/>
    <property type="match status" value="1"/>
</dbReference>
<evidence type="ECO:0000256" key="2">
    <source>
        <dbReference type="ARBA" id="ARBA00004514"/>
    </source>
</evidence>
<accession>A0A5A9NWL8</accession>
<evidence type="ECO:0000256" key="9">
    <source>
        <dbReference type="SAM" id="MobiDB-lite"/>
    </source>
</evidence>
<evidence type="ECO:0000256" key="4">
    <source>
        <dbReference type="ARBA" id="ARBA00022490"/>
    </source>
</evidence>
<dbReference type="EC" id="4.4.1.16" evidence="7"/>
<evidence type="ECO:0000313" key="12">
    <source>
        <dbReference type="Proteomes" id="UP000324632"/>
    </source>
</evidence>
<evidence type="ECO:0000313" key="11">
    <source>
        <dbReference type="EMBL" id="KAA0713119.1"/>
    </source>
</evidence>
<keyword evidence="12" id="KW-1185">Reference proteome</keyword>
<comment type="subunit">
    <text evidence="3">Homodimer.</text>
</comment>
<comment type="caution">
    <text evidence="11">The sequence shown here is derived from an EMBL/GenBank/DDBJ whole genome shotgun (WGS) entry which is preliminary data.</text>
</comment>
<name>A0A5A9NWL8_9TELE</name>
<dbReference type="GO" id="GO:0009000">
    <property type="term" value="F:selenocysteine lyase activity"/>
    <property type="evidence" value="ECO:0007669"/>
    <property type="project" value="UniProtKB-EC"/>
</dbReference>
<dbReference type="InterPro" id="IPR015424">
    <property type="entry name" value="PyrdxlP-dep_Trfase"/>
</dbReference>
<proteinExistence type="predicted"/>
<keyword evidence="11" id="KW-0456">Lyase</keyword>
<evidence type="ECO:0000256" key="8">
    <source>
        <dbReference type="ARBA" id="ARBA00040554"/>
    </source>
</evidence>
<dbReference type="InterPro" id="IPR000192">
    <property type="entry name" value="Aminotrans_V_dom"/>
</dbReference>
<dbReference type="GO" id="GO:0005829">
    <property type="term" value="C:cytosol"/>
    <property type="evidence" value="ECO:0007669"/>
    <property type="project" value="UniProtKB-SubCell"/>
</dbReference>
<dbReference type="InterPro" id="IPR015421">
    <property type="entry name" value="PyrdxlP-dep_Trfase_major"/>
</dbReference>
<evidence type="ECO:0000256" key="3">
    <source>
        <dbReference type="ARBA" id="ARBA00011738"/>
    </source>
</evidence>
<dbReference type="PANTHER" id="PTHR11601:SF62">
    <property type="entry name" value="SELENOCYSTEINE LYASE"/>
    <property type="match status" value="1"/>
</dbReference>
<feature type="region of interest" description="Disordered" evidence="9">
    <location>
        <begin position="237"/>
        <end position="268"/>
    </location>
</feature>
<evidence type="ECO:0000259" key="10">
    <source>
        <dbReference type="Pfam" id="PF00266"/>
    </source>
</evidence>
<comment type="function">
    <text evidence="6">Catalyzes the decomposition of L-selenocysteine to L-alanine and elemental selenium.</text>
</comment>
<evidence type="ECO:0000256" key="5">
    <source>
        <dbReference type="ARBA" id="ARBA00022679"/>
    </source>
</evidence>
<sequence>MVGGKASDIIFTSGGTEANNLVFHTAVEHFGKCMNSSRGNANIQKLNGRGSLPHIITSNVEHDSIKVTAEYLLKDGKADVTFVPVSKVTARVEVEDVLAAIRPNTCLVSVMLANNETGIIMPIKDICLRVKEINKQRSLSTPSILLHTDAAQAIGKIRVNAQDLGVDYITIVGHKFYGPRIGALFVNDPGTQTPVYPMLFGGAQERNFRPGLRPLAGGGRTRHSRPVLLLLGGRTQASGGWRQLPRSRLDDSHPTSTQGRGSTGRRSTEALTVAALCTSVSEEAPLWKATGGRPSSALPELSGTARPLGGEDSPTACLSFLPGFGTNGVECCPHAGGCWLVLVLPATQTEEITLLEDNPALVLVESSLAEDQPERELETATAPLTSAKKSLGSFFETSSESASCSLKPIVEQELISYILAMTPHLAFSTGGNVVTSSSVALKPEMVNGQVFLARNL</sequence>
<dbReference type="SUPFAM" id="SSF53383">
    <property type="entry name" value="PLP-dependent transferases"/>
    <property type="match status" value="1"/>
</dbReference>
<dbReference type="Gene3D" id="3.40.640.10">
    <property type="entry name" value="Type I PLP-dependent aspartate aminotransferase-like (Major domain)"/>
    <property type="match status" value="1"/>
</dbReference>
<evidence type="ECO:0000256" key="6">
    <source>
        <dbReference type="ARBA" id="ARBA00037407"/>
    </source>
</evidence>
<dbReference type="EMBL" id="SOYY01000013">
    <property type="protein sequence ID" value="KAA0713119.1"/>
    <property type="molecule type" value="Genomic_DNA"/>
</dbReference>
<protein>
    <recommendedName>
        <fullName evidence="8">Selenocysteine lyase</fullName>
        <ecNumber evidence="7">4.4.1.16</ecNumber>
    </recommendedName>
</protein>
<comment type="cofactor">
    <cofactor evidence="1">
        <name>pyridoxal 5'-phosphate</name>
        <dbReference type="ChEBI" id="CHEBI:597326"/>
    </cofactor>
</comment>
<dbReference type="PANTHER" id="PTHR11601">
    <property type="entry name" value="CYSTEINE DESULFURYLASE FAMILY MEMBER"/>
    <property type="match status" value="1"/>
</dbReference>
<evidence type="ECO:0000256" key="7">
    <source>
        <dbReference type="ARBA" id="ARBA00039054"/>
    </source>
</evidence>
<reference evidence="11 12" key="1">
    <citation type="journal article" date="2019" name="Mol. Ecol. Resour.">
        <title>Chromosome-level genome assembly of Triplophysa tibetana, a fish adapted to the harsh high-altitude environment of the Tibetan Plateau.</title>
        <authorList>
            <person name="Yang X."/>
            <person name="Liu H."/>
            <person name="Ma Z."/>
            <person name="Zou Y."/>
            <person name="Zou M."/>
            <person name="Mao Y."/>
            <person name="Li X."/>
            <person name="Wang H."/>
            <person name="Chen T."/>
            <person name="Wang W."/>
            <person name="Yang R."/>
        </authorList>
    </citation>
    <scope>NUCLEOTIDE SEQUENCE [LARGE SCALE GENOMIC DNA]</scope>
    <source>
        <strain evidence="11">TTIB1903HZAU</strain>
        <tissue evidence="11">Muscle</tissue>
    </source>
</reference>
<evidence type="ECO:0000256" key="1">
    <source>
        <dbReference type="ARBA" id="ARBA00001933"/>
    </source>
</evidence>
<feature type="domain" description="Aminotransferase class V" evidence="10">
    <location>
        <begin position="54"/>
        <end position="203"/>
    </location>
</feature>
<comment type="subcellular location">
    <subcellularLocation>
        <location evidence="2">Cytoplasm</location>
        <location evidence="2">Cytosol</location>
    </subcellularLocation>
</comment>
<dbReference type="Pfam" id="PF00266">
    <property type="entry name" value="Aminotran_5"/>
    <property type="match status" value="1"/>
</dbReference>
<keyword evidence="5" id="KW-0808">Transferase</keyword>
<keyword evidence="4" id="KW-0963">Cytoplasm</keyword>
<dbReference type="Proteomes" id="UP000324632">
    <property type="component" value="Chromosome 13"/>
</dbReference>